<proteinExistence type="predicted"/>
<evidence type="ECO:0008006" key="2">
    <source>
        <dbReference type="Google" id="ProtNLM"/>
    </source>
</evidence>
<sequence length="142" mass="16855">MRKTAVLLSLLASLSFGEDLSYNRFFLVDRIFLMPFVFKYADDLGVDEEQMERIKAFVKENEREIERNIKILRYMEKKAKLMILNGEDGDKLRELLTDISTVKRELSLLNAKSVRFLKEVLTPEQFDRLRNIALVRLFEFQQ</sequence>
<accession>A0A7C5Q531</accession>
<comment type="caution">
    <text evidence="1">The sequence shown here is derived from an EMBL/GenBank/DDBJ whole genome shotgun (WGS) entry which is preliminary data.</text>
</comment>
<dbReference type="AlphaFoldDB" id="A0A7C5Q531"/>
<organism evidence="1">
    <name type="scientific">Aquifex aeolicus</name>
    <dbReference type="NCBI Taxonomy" id="63363"/>
    <lineage>
        <taxon>Bacteria</taxon>
        <taxon>Pseudomonadati</taxon>
        <taxon>Aquificota</taxon>
        <taxon>Aquificia</taxon>
        <taxon>Aquificales</taxon>
        <taxon>Aquificaceae</taxon>
        <taxon>Aquifex</taxon>
    </lineage>
</organism>
<gene>
    <name evidence="1" type="ORF">ENJ61_05960</name>
</gene>
<reference evidence="1" key="1">
    <citation type="journal article" date="2020" name="mSystems">
        <title>Genome- and Community-Level Interaction Insights into Carbon Utilization and Element Cycling Functions of Hydrothermarchaeota in Hydrothermal Sediment.</title>
        <authorList>
            <person name="Zhou Z."/>
            <person name="Liu Y."/>
            <person name="Xu W."/>
            <person name="Pan J."/>
            <person name="Luo Z.H."/>
            <person name="Li M."/>
        </authorList>
    </citation>
    <scope>NUCLEOTIDE SEQUENCE [LARGE SCALE GENOMIC DNA]</scope>
    <source>
        <strain evidence="1">HyVt-501</strain>
    </source>
</reference>
<dbReference type="EMBL" id="DRNB01000211">
    <property type="protein sequence ID" value="HHJ64437.1"/>
    <property type="molecule type" value="Genomic_DNA"/>
</dbReference>
<evidence type="ECO:0000313" key="1">
    <source>
        <dbReference type="EMBL" id="HHJ64437.1"/>
    </source>
</evidence>
<name>A0A7C5Q531_AQUAO</name>
<protein>
    <recommendedName>
        <fullName evidence="2">Periplasmic heavy metal sensor</fullName>
    </recommendedName>
</protein>
<dbReference type="Proteomes" id="UP000885792">
    <property type="component" value="Unassembled WGS sequence"/>
</dbReference>
<dbReference type="Gene3D" id="1.20.120.1490">
    <property type="match status" value="1"/>
</dbReference>